<organism evidence="3 4">
    <name type="scientific">Pelagivirga sediminicola</name>
    <dbReference type="NCBI Taxonomy" id="2170575"/>
    <lineage>
        <taxon>Bacteria</taxon>
        <taxon>Pseudomonadati</taxon>
        <taxon>Pseudomonadota</taxon>
        <taxon>Alphaproteobacteria</taxon>
        <taxon>Rhodobacterales</taxon>
        <taxon>Paracoccaceae</taxon>
        <taxon>Pelagivirga</taxon>
    </lineage>
</organism>
<dbReference type="SUPFAM" id="SSF51735">
    <property type="entry name" value="NAD(P)-binding Rossmann-fold domains"/>
    <property type="match status" value="1"/>
</dbReference>
<dbReference type="InterPro" id="IPR001732">
    <property type="entry name" value="UDP-Glc/GDP-Man_DH_N"/>
</dbReference>
<evidence type="ECO:0000313" key="3">
    <source>
        <dbReference type="EMBL" id="PVA09598.1"/>
    </source>
</evidence>
<dbReference type="Gene3D" id="3.40.50.720">
    <property type="entry name" value="NAD(P)-binding Rossmann-like Domain"/>
    <property type="match status" value="1"/>
</dbReference>
<dbReference type="OrthoDB" id="9803238at2"/>
<proteinExistence type="predicted"/>
<protein>
    <recommendedName>
        <fullName evidence="2">UDP-glucose/GDP-mannose dehydrogenase N-terminal domain-containing protein</fullName>
    </recommendedName>
</protein>
<feature type="region of interest" description="Disordered" evidence="1">
    <location>
        <begin position="47"/>
        <end position="83"/>
    </location>
</feature>
<dbReference type="GO" id="GO:0051287">
    <property type="term" value="F:NAD binding"/>
    <property type="evidence" value="ECO:0007669"/>
    <property type="project" value="InterPro"/>
</dbReference>
<name>A0A2T7G592_9RHOB</name>
<dbReference type="EMBL" id="QCYH01000007">
    <property type="protein sequence ID" value="PVA09598.1"/>
    <property type="molecule type" value="Genomic_DNA"/>
</dbReference>
<evidence type="ECO:0000259" key="2">
    <source>
        <dbReference type="Pfam" id="PF03721"/>
    </source>
</evidence>
<keyword evidence="4" id="KW-1185">Reference proteome</keyword>
<dbReference type="AlphaFoldDB" id="A0A2T7G592"/>
<accession>A0A2T7G592</accession>
<evidence type="ECO:0000313" key="4">
    <source>
        <dbReference type="Proteomes" id="UP000244446"/>
    </source>
</evidence>
<dbReference type="Pfam" id="PF03721">
    <property type="entry name" value="UDPG_MGDP_dh_N"/>
    <property type="match status" value="1"/>
</dbReference>
<evidence type="ECO:0000256" key="1">
    <source>
        <dbReference type="SAM" id="MobiDB-lite"/>
    </source>
</evidence>
<feature type="domain" description="UDP-glucose/GDP-mannose dehydrogenase N-terminal" evidence="2">
    <location>
        <begin position="8"/>
        <end position="50"/>
    </location>
</feature>
<gene>
    <name evidence="3" type="ORF">DC366_12970</name>
</gene>
<reference evidence="3 4" key="1">
    <citation type="submission" date="2018-04" db="EMBL/GenBank/DDBJ databases">
        <title>Pelagivirga bohaiensis gen. nov., sp. nov., a bacterium isolated from the Bohai Sea.</title>
        <authorList>
            <person name="Ji X."/>
        </authorList>
    </citation>
    <scope>NUCLEOTIDE SEQUENCE [LARGE SCALE GENOMIC DNA]</scope>
    <source>
        <strain evidence="3 4">BH-SD19</strain>
    </source>
</reference>
<dbReference type="Proteomes" id="UP000244446">
    <property type="component" value="Unassembled WGS sequence"/>
</dbReference>
<sequence length="83" mass="8587">MSIAYCNDRLNAGEVPIYESELDAVMARNVDAGRLSFTTDLGAAVADAEAAERGDPSGRAQGRERGKLGPDGADPVPVLIGPT</sequence>
<comment type="caution">
    <text evidence="3">The sequence shown here is derived from an EMBL/GenBank/DDBJ whole genome shotgun (WGS) entry which is preliminary data.</text>
</comment>
<feature type="compositionally biased region" description="Basic and acidic residues" evidence="1">
    <location>
        <begin position="50"/>
        <end position="68"/>
    </location>
</feature>
<dbReference type="InterPro" id="IPR036291">
    <property type="entry name" value="NAD(P)-bd_dom_sf"/>
</dbReference>
<dbReference type="GO" id="GO:0016616">
    <property type="term" value="F:oxidoreductase activity, acting on the CH-OH group of donors, NAD or NADP as acceptor"/>
    <property type="evidence" value="ECO:0007669"/>
    <property type="project" value="InterPro"/>
</dbReference>